<evidence type="ECO:0000313" key="1">
    <source>
        <dbReference type="EMBL" id="KAK3286556.1"/>
    </source>
</evidence>
<accession>A0AAE0GYR4</accession>
<dbReference type="Proteomes" id="UP001190700">
    <property type="component" value="Unassembled WGS sequence"/>
</dbReference>
<comment type="caution">
    <text evidence="1">The sequence shown here is derived from an EMBL/GenBank/DDBJ whole genome shotgun (WGS) entry which is preliminary data.</text>
</comment>
<proteinExistence type="predicted"/>
<gene>
    <name evidence="1" type="ORF">CYMTET_5896</name>
</gene>
<protein>
    <submittedName>
        <fullName evidence="1">Uncharacterized protein</fullName>
    </submittedName>
</protein>
<organism evidence="1 2">
    <name type="scientific">Cymbomonas tetramitiformis</name>
    <dbReference type="NCBI Taxonomy" id="36881"/>
    <lineage>
        <taxon>Eukaryota</taxon>
        <taxon>Viridiplantae</taxon>
        <taxon>Chlorophyta</taxon>
        <taxon>Pyramimonadophyceae</taxon>
        <taxon>Pyramimonadales</taxon>
        <taxon>Pyramimonadaceae</taxon>
        <taxon>Cymbomonas</taxon>
    </lineage>
</organism>
<dbReference type="EMBL" id="LGRX02001224">
    <property type="protein sequence ID" value="KAK3286556.1"/>
    <property type="molecule type" value="Genomic_DNA"/>
</dbReference>
<reference evidence="1 2" key="1">
    <citation type="journal article" date="2015" name="Genome Biol. Evol.">
        <title>Comparative Genomics of a Bacterivorous Green Alga Reveals Evolutionary Causalities and Consequences of Phago-Mixotrophic Mode of Nutrition.</title>
        <authorList>
            <person name="Burns J.A."/>
            <person name="Paasch A."/>
            <person name="Narechania A."/>
            <person name="Kim E."/>
        </authorList>
    </citation>
    <scope>NUCLEOTIDE SEQUENCE [LARGE SCALE GENOMIC DNA]</scope>
    <source>
        <strain evidence="1 2">PLY_AMNH</strain>
    </source>
</reference>
<name>A0AAE0GYR4_9CHLO</name>
<keyword evidence="2" id="KW-1185">Reference proteome</keyword>
<sequence length="93" mass="11267">MEHRRSWKVDRVVRVRFSHAVINSRLLVLFARLAWRGRPQFDLRLRFALVWPCLKNVAHSFHLIHLRRPRLRFVKMSNAVAHSMLWHAMSFIN</sequence>
<evidence type="ECO:0000313" key="2">
    <source>
        <dbReference type="Proteomes" id="UP001190700"/>
    </source>
</evidence>
<dbReference type="AlphaFoldDB" id="A0AAE0GYR4"/>